<dbReference type="Pfam" id="PF11954">
    <property type="entry name" value="DUF3471"/>
    <property type="match status" value="1"/>
</dbReference>
<reference evidence="3 4" key="1">
    <citation type="submission" date="2020-02" db="EMBL/GenBank/DDBJ databases">
        <title>Complete genome sequence of Flavobacteriaceae bacterium.</title>
        <authorList>
            <person name="Kim S.-J."/>
            <person name="Kim Y.-S."/>
            <person name="Kim K.-H."/>
        </authorList>
    </citation>
    <scope>NUCLEOTIDE SEQUENCE [LARGE SCALE GENOMIC DNA]</scope>
    <source>
        <strain evidence="3 4">RR4-40</strain>
    </source>
</reference>
<dbReference type="PANTHER" id="PTHR46825:SF15">
    <property type="entry name" value="BETA-LACTAMASE-RELATED DOMAIN-CONTAINING PROTEIN"/>
    <property type="match status" value="1"/>
</dbReference>
<dbReference type="Gene3D" id="3.40.710.10">
    <property type="entry name" value="DD-peptidase/beta-lactamase superfamily"/>
    <property type="match status" value="1"/>
</dbReference>
<dbReference type="InterPro" id="IPR050491">
    <property type="entry name" value="AmpC-like"/>
</dbReference>
<evidence type="ECO:0000259" key="2">
    <source>
        <dbReference type="Pfam" id="PF11954"/>
    </source>
</evidence>
<dbReference type="AlphaFoldDB" id="A0A6G6GI86"/>
<keyword evidence="4" id="KW-1185">Reference proteome</keyword>
<evidence type="ECO:0000313" key="4">
    <source>
        <dbReference type="Proteomes" id="UP000505306"/>
    </source>
</evidence>
<dbReference type="InterPro" id="IPR001466">
    <property type="entry name" value="Beta-lactam-related"/>
</dbReference>
<name>A0A6G6GI86_9FLAO</name>
<dbReference type="Proteomes" id="UP000505306">
    <property type="component" value="Chromosome"/>
</dbReference>
<dbReference type="KEGG" id="mgel:G5B37_01220"/>
<organism evidence="3 4">
    <name type="scientific">Rasiella rasia</name>
    <dbReference type="NCBI Taxonomy" id="2744027"/>
    <lineage>
        <taxon>Bacteria</taxon>
        <taxon>Pseudomonadati</taxon>
        <taxon>Bacteroidota</taxon>
        <taxon>Flavobacteriia</taxon>
        <taxon>Flavobacteriales</taxon>
        <taxon>Flavobacteriaceae</taxon>
        <taxon>Rasiella</taxon>
    </lineage>
</organism>
<keyword evidence="3" id="KW-0378">Hydrolase</keyword>
<protein>
    <submittedName>
        <fullName evidence="3">Serine hydrolase</fullName>
    </submittedName>
</protein>
<dbReference type="InterPro" id="IPR021860">
    <property type="entry name" value="Peptidase_S12_Pab87-rel_C"/>
</dbReference>
<gene>
    <name evidence="3" type="ORF">G5B37_01220</name>
</gene>
<proteinExistence type="predicted"/>
<dbReference type="InterPro" id="IPR012338">
    <property type="entry name" value="Beta-lactam/transpept-like"/>
</dbReference>
<accession>A0A6G6GI86</accession>
<evidence type="ECO:0000259" key="1">
    <source>
        <dbReference type="Pfam" id="PF00144"/>
    </source>
</evidence>
<dbReference type="EMBL" id="CP049057">
    <property type="protein sequence ID" value="QIE58234.1"/>
    <property type="molecule type" value="Genomic_DNA"/>
</dbReference>
<dbReference type="RefSeq" id="WP_164678241.1">
    <property type="nucleotide sequence ID" value="NZ_CP049057.1"/>
</dbReference>
<dbReference type="Pfam" id="PF00144">
    <property type="entry name" value="Beta-lactamase"/>
    <property type="match status" value="1"/>
</dbReference>
<dbReference type="GO" id="GO:0016787">
    <property type="term" value="F:hydrolase activity"/>
    <property type="evidence" value="ECO:0007669"/>
    <property type="project" value="UniProtKB-KW"/>
</dbReference>
<feature type="domain" description="Beta-lactamase-related" evidence="1">
    <location>
        <begin position="35"/>
        <end position="358"/>
    </location>
</feature>
<feature type="domain" description="Peptidase S12 Pab87-related C-terminal" evidence="2">
    <location>
        <begin position="405"/>
        <end position="498"/>
    </location>
</feature>
<dbReference type="Gene3D" id="2.40.128.600">
    <property type="match status" value="1"/>
</dbReference>
<evidence type="ECO:0000313" key="3">
    <source>
        <dbReference type="EMBL" id="QIE58234.1"/>
    </source>
</evidence>
<dbReference type="SUPFAM" id="SSF56601">
    <property type="entry name" value="beta-lactamase/transpeptidase-like"/>
    <property type="match status" value="1"/>
</dbReference>
<sequence>MKNLFKLFFIILFVQCNTAQEEVQLTELEKEIPLLMQKLHTAGISVAVFNKDEMLYSKGFGYRDYENKKPVDGNTIFGIGSCTKSFTAALLGILEAEQKLSLNDKPSDYLETLKFSHQSQNEHIKLSDLLKHTTGLSATSSESTAIMFTTPNLDDYIQRIAHIPVVDSAGTSFHYNNLMYHLVSRISENVSKRSWEEQLNSEIFGPLEMKNSFVTGTLAMKSENFSFGYAVDSITPARVSIEIIPARKEAGAIHGSTNDMAKWVQLWMNNGLHNGKQLLSKSYVQQALSDVQYMSNTASDSIPLSQQKYYGYGWITSNLNGHRKVEHSGGVSGFTSNMVFYPDDNLGIVALSNQTTSPLSSHVTNLISYYLLEGLDKPTLHQQIPSQIQTIAPINKPTIINSELQPTQPLAAYTGTFHHPGFGNISIVLEGKTLYADFPMTRFRLEHQVNDEFFDFFTEETPLVMWNFMRFSFKEYESGTFNEIHLNLNNPSIVFKKIN</sequence>
<dbReference type="PANTHER" id="PTHR46825">
    <property type="entry name" value="D-ALANYL-D-ALANINE-CARBOXYPEPTIDASE/ENDOPEPTIDASE AMPH"/>
    <property type="match status" value="1"/>
</dbReference>